<dbReference type="InterPro" id="IPR036163">
    <property type="entry name" value="HMA_dom_sf"/>
</dbReference>
<organism evidence="3 4">
    <name type="scientific">Mycobacterium pseudokansasii</name>
    <dbReference type="NCBI Taxonomy" id="2341080"/>
    <lineage>
        <taxon>Bacteria</taxon>
        <taxon>Bacillati</taxon>
        <taxon>Actinomycetota</taxon>
        <taxon>Actinomycetes</taxon>
        <taxon>Mycobacteriales</taxon>
        <taxon>Mycobacteriaceae</taxon>
        <taxon>Mycobacterium</taxon>
    </lineage>
</organism>
<accession>A0A498QVL2</accession>
<proteinExistence type="predicted"/>
<keyword evidence="1" id="KW-0479">Metal-binding</keyword>
<dbReference type="Gene3D" id="3.30.70.100">
    <property type="match status" value="1"/>
</dbReference>
<protein>
    <submittedName>
        <fullName evidence="3">Copper chaperone CopZ</fullName>
    </submittedName>
</protein>
<dbReference type="GO" id="GO:0006825">
    <property type="term" value="P:copper ion transport"/>
    <property type="evidence" value="ECO:0007669"/>
    <property type="project" value="InterPro"/>
</dbReference>
<dbReference type="EMBL" id="UPHU01000001">
    <property type="protein sequence ID" value="VBA49988.1"/>
    <property type="molecule type" value="Genomic_DNA"/>
</dbReference>
<gene>
    <name evidence="3" type="primary">copZ</name>
    <name evidence="3" type="ORF">LAUMK142_02307</name>
</gene>
<dbReference type="PRINTS" id="PR00944">
    <property type="entry name" value="CUEXPORT"/>
</dbReference>
<dbReference type="GO" id="GO:0005507">
    <property type="term" value="F:copper ion binding"/>
    <property type="evidence" value="ECO:0007669"/>
    <property type="project" value="InterPro"/>
</dbReference>
<name>A0A498QVL2_9MYCO</name>
<dbReference type="SUPFAM" id="SSF55008">
    <property type="entry name" value="HMA, heavy metal-associated domain"/>
    <property type="match status" value="1"/>
</dbReference>
<feature type="domain" description="HMA" evidence="2">
    <location>
        <begin position="2"/>
        <end position="67"/>
    </location>
</feature>
<evidence type="ECO:0000256" key="1">
    <source>
        <dbReference type="ARBA" id="ARBA00022723"/>
    </source>
</evidence>
<evidence type="ECO:0000313" key="4">
    <source>
        <dbReference type="Proteomes" id="UP000268285"/>
    </source>
</evidence>
<dbReference type="InterPro" id="IPR000428">
    <property type="entry name" value="Cu-bd"/>
</dbReference>
<dbReference type="InterPro" id="IPR006121">
    <property type="entry name" value="HMA_dom"/>
</dbReference>
<dbReference type="CDD" id="cd00371">
    <property type="entry name" value="HMA"/>
    <property type="match status" value="1"/>
</dbReference>
<dbReference type="Proteomes" id="UP000268285">
    <property type="component" value="Unassembled WGS sequence"/>
</dbReference>
<dbReference type="OrthoDB" id="9813965at2"/>
<sequence>MNTVTVTVTGMSCAHCASSVRDELGSIPGVTAVDVDLPSGAVTVESDCPVDNDAIKNAVAVAGYELAG</sequence>
<dbReference type="PROSITE" id="PS01047">
    <property type="entry name" value="HMA_1"/>
    <property type="match status" value="1"/>
</dbReference>
<evidence type="ECO:0000259" key="2">
    <source>
        <dbReference type="PROSITE" id="PS50846"/>
    </source>
</evidence>
<evidence type="ECO:0000313" key="3">
    <source>
        <dbReference type="EMBL" id="VBA49988.1"/>
    </source>
</evidence>
<dbReference type="Pfam" id="PF00403">
    <property type="entry name" value="HMA"/>
    <property type="match status" value="1"/>
</dbReference>
<dbReference type="AlphaFoldDB" id="A0A498QVL2"/>
<dbReference type="RefSeq" id="WP_036401301.1">
    <property type="nucleotide sequence ID" value="NZ_JAIENV010000136.1"/>
</dbReference>
<keyword evidence="4" id="KW-1185">Reference proteome</keyword>
<dbReference type="PROSITE" id="PS50846">
    <property type="entry name" value="HMA_2"/>
    <property type="match status" value="1"/>
</dbReference>
<reference evidence="3 4" key="1">
    <citation type="submission" date="2018-09" db="EMBL/GenBank/DDBJ databases">
        <authorList>
            <person name="Tagini F."/>
        </authorList>
    </citation>
    <scope>NUCLEOTIDE SEQUENCE [LARGE SCALE GENOMIC DNA]</scope>
    <source>
        <strain evidence="3 4">MK142</strain>
    </source>
</reference>
<dbReference type="InterPro" id="IPR017969">
    <property type="entry name" value="Heavy-metal-associated_CS"/>
</dbReference>